<gene>
    <name evidence="1" type="ORF">A2370_02990</name>
</gene>
<accession>A0A1G2QEU8</accession>
<organism evidence="1 2">
    <name type="scientific">Candidatus Vogelbacteria bacterium RIFOXYB1_FULL_42_16</name>
    <dbReference type="NCBI Taxonomy" id="1802436"/>
    <lineage>
        <taxon>Bacteria</taxon>
        <taxon>Candidatus Vogeliibacteriota</taxon>
    </lineage>
</organism>
<evidence type="ECO:0000313" key="2">
    <source>
        <dbReference type="Proteomes" id="UP000176222"/>
    </source>
</evidence>
<comment type="caution">
    <text evidence="1">The sequence shown here is derived from an EMBL/GenBank/DDBJ whole genome shotgun (WGS) entry which is preliminary data.</text>
</comment>
<proteinExistence type="predicted"/>
<dbReference type="AlphaFoldDB" id="A0A1G2QEU8"/>
<dbReference type="EMBL" id="MHTH01000005">
    <property type="protein sequence ID" value="OHA59125.1"/>
    <property type="molecule type" value="Genomic_DNA"/>
</dbReference>
<dbReference type="Pfam" id="PF07021">
    <property type="entry name" value="MetW"/>
    <property type="match status" value="1"/>
</dbReference>
<dbReference type="STRING" id="1802436.A2370_02990"/>
<evidence type="ECO:0008006" key="3">
    <source>
        <dbReference type="Google" id="ProtNLM"/>
    </source>
</evidence>
<sequence length="230" mass="27196">MFYFANTRKPNFNKIEKINYNRYWQERGFELNKKLKEREEIILDLIPVGAKVLDIGCGNSRLPVVLKAKGCLLTVADISGEVLAGYRQYDLEGWIIDLENIKPDLPDSDYDFIILSEVLEHTTNPEEIILTLKKHTKNFIITIPNSAFYRYRFQLMFVGRFFTQWVYHPSEHLRFWSHLDFLDWLRALDLKMIKTISSNGLSFGGLMPWLKYIWPNLFGHQIVYYCSVKK</sequence>
<reference evidence="1 2" key="1">
    <citation type="journal article" date="2016" name="Nat. Commun.">
        <title>Thousands of microbial genomes shed light on interconnected biogeochemical processes in an aquifer system.</title>
        <authorList>
            <person name="Anantharaman K."/>
            <person name="Brown C.T."/>
            <person name="Hug L.A."/>
            <person name="Sharon I."/>
            <person name="Castelle C.J."/>
            <person name="Probst A.J."/>
            <person name="Thomas B.C."/>
            <person name="Singh A."/>
            <person name="Wilkins M.J."/>
            <person name="Karaoz U."/>
            <person name="Brodie E.L."/>
            <person name="Williams K.H."/>
            <person name="Hubbard S.S."/>
            <person name="Banfield J.F."/>
        </authorList>
    </citation>
    <scope>NUCLEOTIDE SEQUENCE [LARGE SCALE GENOMIC DNA]</scope>
</reference>
<name>A0A1G2QEU8_9BACT</name>
<dbReference type="CDD" id="cd02440">
    <property type="entry name" value="AdoMet_MTases"/>
    <property type="match status" value="1"/>
</dbReference>
<dbReference type="Proteomes" id="UP000176222">
    <property type="component" value="Unassembled WGS sequence"/>
</dbReference>
<protein>
    <recommendedName>
        <fullName evidence="3">Methionine biosynthesis protein MetW</fullName>
    </recommendedName>
</protein>
<dbReference type="Gene3D" id="3.40.50.150">
    <property type="entry name" value="Vaccinia Virus protein VP39"/>
    <property type="match status" value="1"/>
</dbReference>
<dbReference type="InterPro" id="IPR010743">
    <property type="entry name" value="Methionine_synth_MetW"/>
</dbReference>
<dbReference type="SUPFAM" id="SSF53335">
    <property type="entry name" value="S-adenosyl-L-methionine-dependent methyltransferases"/>
    <property type="match status" value="1"/>
</dbReference>
<evidence type="ECO:0000313" key="1">
    <source>
        <dbReference type="EMBL" id="OHA59125.1"/>
    </source>
</evidence>
<dbReference type="InterPro" id="IPR029063">
    <property type="entry name" value="SAM-dependent_MTases_sf"/>
</dbReference>